<evidence type="ECO:0000256" key="1">
    <source>
        <dbReference type="SAM" id="Phobius"/>
    </source>
</evidence>
<feature type="transmembrane region" description="Helical" evidence="1">
    <location>
        <begin position="132"/>
        <end position="149"/>
    </location>
</feature>
<keyword evidence="1" id="KW-0812">Transmembrane</keyword>
<evidence type="ECO:0000313" key="2">
    <source>
        <dbReference type="EMBL" id="QIN77693.1"/>
    </source>
</evidence>
<protein>
    <recommendedName>
        <fullName evidence="4">Oligosaccharide repeat unit polymerase</fullName>
    </recommendedName>
</protein>
<keyword evidence="1" id="KW-1133">Transmembrane helix</keyword>
<keyword evidence="1" id="KW-0472">Membrane</keyword>
<accession>A0A6G8PTN5</accession>
<sequence>MKAVRGSGVVRLLARVPRALLAGVLAPLVLLVLPAVLWLSVPDPGTLGVTPAWLNVPDPARFDADPFYLASLVLLGFLAIVMIAAEASLAPFSLHLVHWVFVYVFFFAAPLAQYKMGTFPWEELFSFETDRLVLTNLAVLLWSVAWIAARVSQFALLRHRPVPLGPRVSALGVWICAGLALFSAAYLLLTLGPMALISRGATDISAGNAFSASSSALVVDKLLRAFPAAAVAGAVWFASRGNAHFLVRAGLLIATLGLLLVADFPSGSPRHLVGSIYLGLVLIFLNRYLRTGWPFVFLMVGGMLVAFPIMSALYLSTGPHETVPYLRDGSFLGAGMTTGDFDAYSMVGYTIGYLHDGPGSTFGHQLLGVLLFFVPRSIWPDKPFGSGYTVAVDQGLLFNNVSSSPIAEGLINFGWAGVVLFAVALCWIFGLLDSSFRHAERSGEGTLLRLLYPFLIGFAFFLMRGDLLSSFAFVAGFVAAFLPLAVRLPRVALRTKKSSM</sequence>
<dbReference type="AlphaFoldDB" id="A0A6G8PTN5"/>
<feature type="transmembrane region" description="Helical" evidence="1">
    <location>
        <begin position="222"/>
        <end position="238"/>
    </location>
</feature>
<feature type="transmembrane region" description="Helical" evidence="1">
    <location>
        <begin position="67"/>
        <end position="85"/>
    </location>
</feature>
<proteinExistence type="predicted"/>
<gene>
    <name evidence="2" type="ORF">GBA65_03270</name>
</gene>
<feature type="transmembrane region" description="Helical" evidence="1">
    <location>
        <begin position="20"/>
        <end position="41"/>
    </location>
</feature>
<dbReference type="Proteomes" id="UP000502706">
    <property type="component" value="Chromosome"/>
</dbReference>
<evidence type="ECO:0008006" key="4">
    <source>
        <dbReference type="Google" id="ProtNLM"/>
    </source>
</evidence>
<feature type="transmembrane region" description="Helical" evidence="1">
    <location>
        <begin position="446"/>
        <end position="463"/>
    </location>
</feature>
<feature type="transmembrane region" description="Helical" evidence="1">
    <location>
        <begin position="92"/>
        <end position="112"/>
    </location>
</feature>
<dbReference type="EMBL" id="CP045121">
    <property type="protein sequence ID" value="QIN77693.1"/>
    <property type="molecule type" value="Genomic_DNA"/>
</dbReference>
<feature type="transmembrane region" description="Helical" evidence="1">
    <location>
        <begin position="245"/>
        <end position="265"/>
    </location>
</feature>
<feature type="transmembrane region" description="Helical" evidence="1">
    <location>
        <begin position="170"/>
        <end position="189"/>
    </location>
</feature>
<dbReference type="KEGG" id="rmar:GBA65_03270"/>
<evidence type="ECO:0000313" key="3">
    <source>
        <dbReference type="Proteomes" id="UP000502706"/>
    </source>
</evidence>
<feature type="transmembrane region" description="Helical" evidence="1">
    <location>
        <begin position="413"/>
        <end position="434"/>
    </location>
</feature>
<feature type="transmembrane region" description="Helical" evidence="1">
    <location>
        <begin position="296"/>
        <end position="315"/>
    </location>
</feature>
<feature type="transmembrane region" description="Helical" evidence="1">
    <location>
        <begin position="469"/>
        <end position="488"/>
    </location>
</feature>
<reference evidence="2 3" key="1">
    <citation type="submission" date="2019-10" db="EMBL/GenBank/DDBJ databases">
        <title>Rubrobacter sp nov SCSIO 52915 isolated from a deep-sea sediment in the South China Sea.</title>
        <authorList>
            <person name="Chen R.W."/>
        </authorList>
    </citation>
    <scope>NUCLEOTIDE SEQUENCE [LARGE SCALE GENOMIC DNA]</scope>
    <source>
        <strain evidence="2 3">SCSIO 52915</strain>
    </source>
</reference>
<feature type="transmembrane region" description="Helical" evidence="1">
    <location>
        <begin position="271"/>
        <end position="289"/>
    </location>
</feature>
<name>A0A6G8PTN5_9ACTN</name>
<organism evidence="2 3">
    <name type="scientific">Rubrobacter marinus</name>
    <dbReference type="NCBI Taxonomy" id="2653852"/>
    <lineage>
        <taxon>Bacteria</taxon>
        <taxon>Bacillati</taxon>
        <taxon>Actinomycetota</taxon>
        <taxon>Rubrobacteria</taxon>
        <taxon>Rubrobacterales</taxon>
        <taxon>Rubrobacteraceae</taxon>
        <taxon>Rubrobacter</taxon>
    </lineage>
</organism>
<keyword evidence="3" id="KW-1185">Reference proteome</keyword>
<dbReference type="RefSeq" id="WP_166395371.1">
    <property type="nucleotide sequence ID" value="NZ_CP045121.1"/>
</dbReference>